<dbReference type="GO" id="GO:0012505">
    <property type="term" value="C:endomembrane system"/>
    <property type="evidence" value="ECO:0007669"/>
    <property type="project" value="UniProtKB-SubCell"/>
</dbReference>
<reference evidence="13 15" key="1">
    <citation type="journal article" date="2011" name="Nature">
        <title>The Medicago genome provides insight into the evolution of rhizobial symbioses.</title>
        <authorList>
            <person name="Young N.D."/>
            <person name="Debelle F."/>
            <person name="Oldroyd G.E."/>
            <person name="Geurts R."/>
            <person name="Cannon S.B."/>
            <person name="Udvardi M.K."/>
            <person name="Benedito V.A."/>
            <person name="Mayer K.F."/>
            <person name="Gouzy J."/>
            <person name="Schoof H."/>
            <person name="Van de Peer Y."/>
            <person name="Proost S."/>
            <person name="Cook D.R."/>
            <person name="Meyers B.C."/>
            <person name="Spannagl M."/>
            <person name="Cheung F."/>
            <person name="De Mita S."/>
            <person name="Krishnakumar V."/>
            <person name="Gundlach H."/>
            <person name="Zhou S."/>
            <person name="Mudge J."/>
            <person name="Bharti A.K."/>
            <person name="Murray J.D."/>
            <person name="Naoumkina M.A."/>
            <person name="Rosen B."/>
            <person name="Silverstein K.A."/>
            <person name="Tang H."/>
            <person name="Rombauts S."/>
            <person name="Zhao P.X."/>
            <person name="Zhou P."/>
            <person name="Barbe V."/>
            <person name="Bardou P."/>
            <person name="Bechner M."/>
            <person name="Bellec A."/>
            <person name="Berger A."/>
            <person name="Berges H."/>
            <person name="Bidwell S."/>
            <person name="Bisseling T."/>
            <person name="Choisne N."/>
            <person name="Couloux A."/>
            <person name="Denny R."/>
            <person name="Deshpande S."/>
            <person name="Dai X."/>
            <person name="Doyle J.J."/>
            <person name="Dudez A.M."/>
            <person name="Farmer A.D."/>
            <person name="Fouteau S."/>
            <person name="Franken C."/>
            <person name="Gibelin C."/>
            <person name="Gish J."/>
            <person name="Goldstein S."/>
            <person name="Gonzalez A.J."/>
            <person name="Green P.J."/>
            <person name="Hallab A."/>
            <person name="Hartog M."/>
            <person name="Hua A."/>
            <person name="Humphray S.J."/>
            <person name="Jeong D.H."/>
            <person name="Jing Y."/>
            <person name="Jocker A."/>
            <person name="Kenton S.M."/>
            <person name="Kim D.J."/>
            <person name="Klee K."/>
            <person name="Lai H."/>
            <person name="Lang C."/>
            <person name="Lin S."/>
            <person name="Macmil S.L."/>
            <person name="Magdelenat G."/>
            <person name="Matthews L."/>
            <person name="McCorrison J."/>
            <person name="Monaghan E.L."/>
            <person name="Mun J.H."/>
            <person name="Najar F.Z."/>
            <person name="Nicholson C."/>
            <person name="Noirot C."/>
            <person name="O'Bleness M."/>
            <person name="Paule C.R."/>
            <person name="Poulain J."/>
            <person name="Prion F."/>
            <person name="Qin B."/>
            <person name="Qu C."/>
            <person name="Retzel E.F."/>
            <person name="Riddle C."/>
            <person name="Sallet E."/>
            <person name="Samain S."/>
            <person name="Samson N."/>
            <person name="Sanders I."/>
            <person name="Saurat O."/>
            <person name="Scarpelli C."/>
            <person name="Schiex T."/>
            <person name="Segurens B."/>
            <person name="Severin A.J."/>
            <person name="Sherrier D.J."/>
            <person name="Shi R."/>
            <person name="Sims S."/>
            <person name="Singer S.R."/>
            <person name="Sinharoy S."/>
            <person name="Sterck L."/>
            <person name="Viollet A."/>
            <person name="Wang B.B."/>
            <person name="Wang K."/>
            <person name="Wang M."/>
            <person name="Wang X."/>
            <person name="Warfsmann J."/>
            <person name="Weissenbach J."/>
            <person name="White D.D."/>
            <person name="White J.D."/>
            <person name="Wiley G.B."/>
            <person name="Wincker P."/>
            <person name="Xing Y."/>
            <person name="Yang L."/>
            <person name="Yao Z."/>
            <person name="Ying F."/>
            <person name="Zhai J."/>
            <person name="Zhou L."/>
            <person name="Zuber A."/>
            <person name="Denarie J."/>
            <person name="Dixon R.A."/>
            <person name="May G.D."/>
            <person name="Schwartz D.C."/>
            <person name="Rogers J."/>
            <person name="Quetier F."/>
            <person name="Town C.D."/>
            <person name="Roe B.A."/>
        </authorList>
    </citation>
    <scope>NUCLEOTIDE SEQUENCE [LARGE SCALE GENOMIC DNA]</scope>
    <source>
        <strain evidence="13">A17</strain>
        <strain evidence="14 15">cv. Jemalong A17</strain>
    </source>
</reference>
<feature type="transmembrane region" description="Helical" evidence="10">
    <location>
        <begin position="732"/>
        <end position="751"/>
    </location>
</feature>
<dbReference type="STRING" id="3880.A0A072VAA8"/>
<reference evidence="13 15" key="2">
    <citation type="journal article" date="2014" name="BMC Genomics">
        <title>An improved genome release (version Mt4.0) for the model legume Medicago truncatula.</title>
        <authorList>
            <person name="Tang H."/>
            <person name="Krishnakumar V."/>
            <person name="Bidwell S."/>
            <person name="Rosen B."/>
            <person name="Chan A."/>
            <person name="Zhou S."/>
            <person name="Gentzbittel L."/>
            <person name="Childs K.L."/>
            <person name="Yandell M."/>
            <person name="Gundlach H."/>
            <person name="Mayer K.F."/>
            <person name="Schwartz D.C."/>
            <person name="Town C.D."/>
        </authorList>
    </citation>
    <scope>GENOME REANNOTATION</scope>
    <source>
        <strain evidence="13">A17</strain>
        <strain evidence="14 15">cv. Jemalong A17</strain>
    </source>
</reference>
<evidence type="ECO:0000256" key="5">
    <source>
        <dbReference type="ARBA" id="ARBA00022679"/>
    </source>
</evidence>
<evidence type="ECO:0000313" key="13">
    <source>
        <dbReference type="EMBL" id="KEH38737.1"/>
    </source>
</evidence>
<dbReference type="EnsemblPlants" id="KEH38737">
    <property type="protein sequence ID" value="KEH38737"/>
    <property type="gene ID" value="MTR_2g079310"/>
</dbReference>
<evidence type="ECO:0000313" key="14">
    <source>
        <dbReference type="EnsemblPlants" id="KEH38737"/>
    </source>
</evidence>
<comment type="subcellular location">
    <subcellularLocation>
        <location evidence="2">Endomembrane system</location>
        <topology evidence="2">Multi-pass membrane protein</topology>
    </subcellularLocation>
</comment>
<evidence type="ECO:0000256" key="3">
    <source>
        <dbReference type="ARBA" id="ARBA00004906"/>
    </source>
</evidence>
<comment type="pathway">
    <text evidence="3">Protein modification; protein ubiquitination.</text>
</comment>
<evidence type="ECO:0000256" key="10">
    <source>
        <dbReference type="SAM" id="Phobius"/>
    </source>
</evidence>
<organism evidence="13 15">
    <name type="scientific">Medicago truncatula</name>
    <name type="common">Barrel medic</name>
    <name type="synonym">Medicago tribuloides</name>
    <dbReference type="NCBI Taxonomy" id="3880"/>
    <lineage>
        <taxon>Eukaryota</taxon>
        <taxon>Viridiplantae</taxon>
        <taxon>Streptophyta</taxon>
        <taxon>Embryophyta</taxon>
        <taxon>Tracheophyta</taxon>
        <taxon>Spermatophyta</taxon>
        <taxon>Magnoliopsida</taxon>
        <taxon>eudicotyledons</taxon>
        <taxon>Gunneridae</taxon>
        <taxon>Pentapetalae</taxon>
        <taxon>rosids</taxon>
        <taxon>fabids</taxon>
        <taxon>Fabales</taxon>
        <taxon>Fabaceae</taxon>
        <taxon>Papilionoideae</taxon>
        <taxon>50 kb inversion clade</taxon>
        <taxon>NPAAA clade</taxon>
        <taxon>Hologalegina</taxon>
        <taxon>IRL clade</taxon>
        <taxon>Trifolieae</taxon>
        <taxon>Medicago</taxon>
    </lineage>
</organism>
<name>A0A072VAA8_MEDTR</name>
<dbReference type="Pfam" id="PF25333">
    <property type="entry name" value="DUF2921_N"/>
    <property type="match status" value="3"/>
</dbReference>
<dbReference type="GO" id="GO:0061630">
    <property type="term" value="F:ubiquitin protein ligase activity"/>
    <property type="evidence" value="ECO:0007669"/>
    <property type="project" value="UniProtKB-EC"/>
</dbReference>
<feature type="domain" description="SWEET-like" evidence="11">
    <location>
        <begin position="647"/>
        <end position="914"/>
    </location>
</feature>
<feature type="transmembrane region" description="Helical" evidence="10">
    <location>
        <begin position="655"/>
        <end position="675"/>
    </location>
</feature>
<dbReference type="Proteomes" id="UP000002051">
    <property type="component" value="Chromosome 2"/>
</dbReference>
<dbReference type="HOGENOM" id="CLU_010568_1_0_1"/>
<dbReference type="InterPro" id="IPR057425">
    <property type="entry name" value="DUF2921_N"/>
</dbReference>
<gene>
    <name evidence="13" type="ordered locus">MTR_2g079310</name>
</gene>
<evidence type="ECO:0000256" key="2">
    <source>
        <dbReference type="ARBA" id="ARBA00004127"/>
    </source>
</evidence>
<keyword evidence="7" id="KW-0833">Ubl conjugation pathway</keyword>
<evidence type="ECO:0000256" key="7">
    <source>
        <dbReference type="ARBA" id="ARBA00022786"/>
    </source>
</evidence>
<evidence type="ECO:0000256" key="6">
    <source>
        <dbReference type="ARBA" id="ARBA00022692"/>
    </source>
</evidence>
<sequence length="933" mass="106126">MAIYKVLKRTIDDMIVIMNSHLTMFFFLFNLLTISSFSSSQPSYKDHCSSIIIESTPKDLIIHNSFPLGDQYSGYFTGGDTIINNENSFNNKYSSFYLRHIKMHETINSDLFKIESTVSFRTTPNTVYYHVSNFSYGNKPSSRSQHRFKTSFVTFKLEGFWSKSSGKVCMVGTGIGYSQTGDSLNLDAVFKLNNVFHSSNITSLISGSLESLSSEKGDEKDHYFEPISIMMFPKANYSYSLDSKEAENEFSFESDVSEKKGLSLNPYPSSFCSFPLSRAIRRLRLEYTHECNSSKNCTPIISDQLPYMLSLRGAECSQENKHRMKVMMVFSNKSDYWIEKGFNPKTTLVGEGWWDEKKNSLCVVACHFIGIMKSSLNGIRLGDCSVRLRLKFPSVWSIKNTNSIVGQIWSNKSANDPNYFKMITFRNFEDDRVGYRASKYEYSQLERVKKSCPTHKVVKDKGRTRFPDVYSYDMRFDMSVRDRESNIRVASGSSAPLSVGDQVYDDPLTISNSTSETPMVMFNNGSLFNISYKITIFSNSTLYNRNSVFNLSSYRVKISAEGIYDARTGTLCMIGCRDLNSKAGTPLAGSVDCEILLKFQFPSLDAINGSYNIKGSIESMRKKSDLLYFKSLELSSYAIYSETAITAVWRMDMEIIMVLISTTLACVFVGLQLYHVKKHTNVLPFISVFMMSILTLGHMMPLVLNFEALLPQNYNSKNFVFGYVGWLEVNEIAVRIITMIAFLLQFRLLQLTWSSRKTTESQNGLWIAERKASYVIFPLYAAGLLTSFLLKLKNDGFQHDSSWENMKSYGGLVLDGFLVPQVILNLFSNMNENVLSCSFYFGTTFVRLLPHAYDLYRTRNYARLGDGSYFYANPNADFYSTTSDIVIPLGGILFAIIIYLQQRFGAQCVLPHRFKGSKVYEKVPVVTESEAEI</sequence>
<accession>A0A072VAA8</accession>
<comment type="catalytic activity">
    <reaction evidence="1">
        <text>S-ubiquitinyl-[E2 ubiquitin-conjugating enzyme]-L-cysteine + [acceptor protein]-L-lysine = [E2 ubiquitin-conjugating enzyme]-L-cysteine + N(6)-ubiquitinyl-[acceptor protein]-L-lysine.</text>
        <dbReference type="EC" id="2.3.2.27"/>
    </reaction>
</comment>
<keyword evidence="5" id="KW-0808">Transferase</keyword>
<evidence type="ECO:0000259" key="11">
    <source>
        <dbReference type="Pfam" id="PF11145"/>
    </source>
</evidence>
<dbReference type="Pfam" id="PF11145">
    <property type="entry name" value="DUF2921"/>
    <property type="match status" value="1"/>
</dbReference>
<evidence type="ECO:0000256" key="8">
    <source>
        <dbReference type="ARBA" id="ARBA00022989"/>
    </source>
</evidence>
<keyword evidence="9 10" id="KW-0472">Membrane</keyword>
<feature type="domain" description="DUF2921" evidence="12">
    <location>
        <begin position="254"/>
        <end position="424"/>
    </location>
</feature>
<feature type="domain" description="DUF2921" evidence="12">
    <location>
        <begin position="44"/>
        <end position="228"/>
    </location>
</feature>
<feature type="transmembrane region" description="Helical" evidence="10">
    <location>
        <begin position="878"/>
        <end position="900"/>
    </location>
</feature>
<dbReference type="InterPro" id="IPR021319">
    <property type="entry name" value="DUF2921"/>
</dbReference>
<reference evidence="14" key="3">
    <citation type="submission" date="2015-04" db="UniProtKB">
        <authorList>
            <consortium name="EnsemblPlants"/>
        </authorList>
    </citation>
    <scope>IDENTIFICATION</scope>
    <source>
        <strain evidence="14">cv. Jemalong A17</strain>
    </source>
</reference>
<dbReference type="EMBL" id="CM001218">
    <property type="protein sequence ID" value="KEH38737.1"/>
    <property type="molecule type" value="Genomic_DNA"/>
</dbReference>
<dbReference type="PANTHER" id="PTHR33389:SF18">
    <property type="entry name" value="OS01G0677900 PROTEIN"/>
    <property type="match status" value="1"/>
</dbReference>
<feature type="domain" description="DUF2921" evidence="12">
    <location>
        <begin position="448"/>
        <end position="632"/>
    </location>
</feature>
<dbReference type="AlphaFoldDB" id="A0A072VAA8"/>
<evidence type="ECO:0000256" key="4">
    <source>
        <dbReference type="ARBA" id="ARBA00012483"/>
    </source>
</evidence>
<feature type="transmembrane region" description="Helical" evidence="10">
    <location>
        <begin position="772"/>
        <end position="789"/>
    </location>
</feature>
<keyword evidence="6 10" id="KW-0812">Transmembrane</keyword>
<evidence type="ECO:0000313" key="15">
    <source>
        <dbReference type="Proteomes" id="UP000002051"/>
    </source>
</evidence>
<protein>
    <recommendedName>
        <fullName evidence="4">RING-type E3 ubiquitin transferase</fullName>
        <ecNumber evidence="4">2.3.2.27</ecNumber>
    </recommendedName>
</protein>
<feature type="transmembrane region" description="Helical" evidence="10">
    <location>
        <begin position="682"/>
        <end position="704"/>
    </location>
</feature>
<keyword evidence="8 10" id="KW-1133">Transmembrane helix</keyword>
<proteinExistence type="predicted"/>
<evidence type="ECO:0000259" key="12">
    <source>
        <dbReference type="Pfam" id="PF25333"/>
    </source>
</evidence>
<dbReference type="PANTHER" id="PTHR33389">
    <property type="entry name" value="FAMILY PROTEIN, PUTATIVE (DUF2921)-RELATED"/>
    <property type="match status" value="1"/>
</dbReference>
<evidence type="ECO:0000256" key="1">
    <source>
        <dbReference type="ARBA" id="ARBA00000900"/>
    </source>
</evidence>
<evidence type="ECO:0000256" key="9">
    <source>
        <dbReference type="ARBA" id="ARBA00023136"/>
    </source>
</evidence>
<dbReference type="EC" id="2.3.2.27" evidence="4"/>
<keyword evidence="15" id="KW-1185">Reference proteome</keyword>